<comment type="caution">
    <text evidence="1">The sequence shown here is derived from an EMBL/GenBank/DDBJ whole genome shotgun (WGS) entry which is preliminary data.</text>
</comment>
<evidence type="ECO:0000313" key="2">
    <source>
        <dbReference type="Proteomes" id="UP000607653"/>
    </source>
</evidence>
<name>A0A822XPD7_NELNU</name>
<dbReference type="EMBL" id="DUZY01000001">
    <property type="protein sequence ID" value="DAD23474.1"/>
    <property type="molecule type" value="Genomic_DNA"/>
</dbReference>
<reference evidence="1 2" key="1">
    <citation type="journal article" date="2020" name="Mol. Biol. Evol.">
        <title>Distinct Expression and Methylation Patterns for Genes with Different Fates following a Single Whole-Genome Duplication in Flowering Plants.</title>
        <authorList>
            <person name="Shi T."/>
            <person name="Rahmani R.S."/>
            <person name="Gugger P.F."/>
            <person name="Wang M."/>
            <person name="Li H."/>
            <person name="Zhang Y."/>
            <person name="Li Z."/>
            <person name="Wang Q."/>
            <person name="Van de Peer Y."/>
            <person name="Marchal K."/>
            <person name="Chen J."/>
        </authorList>
    </citation>
    <scope>NUCLEOTIDE SEQUENCE [LARGE SCALE GENOMIC DNA]</scope>
    <source>
        <tissue evidence="1">Leaf</tissue>
    </source>
</reference>
<sequence length="78" mass="8726">MILYIQRLVKDKIKMALLIWLTTGWDASKPGGTRMYQLQTVGFPAKQLTDVTQTIDPAGLANSVVIQKFLGQSRSEMN</sequence>
<accession>A0A822XPD7</accession>
<organism evidence="1 2">
    <name type="scientific">Nelumbo nucifera</name>
    <name type="common">Sacred lotus</name>
    <dbReference type="NCBI Taxonomy" id="4432"/>
    <lineage>
        <taxon>Eukaryota</taxon>
        <taxon>Viridiplantae</taxon>
        <taxon>Streptophyta</taxon>
        <taxon>Embryophyta</taxon>
        <taxon>Tracheophyta</taxon>
        <taxon>Spermatophyta</taxon>
        <taxon>Magnoliopsida</taxon>
        <taxon>Proteales</taxon>
        <taxon>Nelumbonaceae</taxon>
        <taxon>Nelumbo</taxon>
    </lineage>
</organism>
<evidence type="ECO:0000313" key="1">
    <source>
        <dbReference type="EMBL" id="DAD23474.1"/>
    </source>
</evidence>
<gene>
    <name evidence="1" type="ORF">HUJ06_024937</name>
</gene>
<dbReference type="Gene3D" id="3.10.20.90">
    <property type="entry name" value="Phosphatidylinositol 3-kinase Catalytic Subunit, Chain A, domain 1"/>
    <property type="match status" value="1"/>
</dbReference>
<dbReference type="AlphaFoldDB" id="A0A822XPD7"/>
<dbReference type="Proteomes" id="UP000607653">
    <property type="component" value="Unassembled WGS sequence"/>
</dbReference>
<proteinExistence type="predicted"/>
<keyword evidence="2" id="KW-1185">Reference proteome</keyword>
<protein>
    <submittedName>
        <fullName evidence="1">Uncharacterized protein</fullName>
    </submittedName>
</protein>